<dbReference type="eggNOG" id="COG1475">
    <property type="taxonomic scope" value="Bacteria"/>
</dbReference>
<proteinExistence type="inferred from homology"/>
<comment type="caution">
    <text evidence="3">The sequence shown here is derived from an EMBL/GenBank/DDBJ whole genome shotgun (WGS) entry which is preliminary data.</text>
</comment>
<reference evidence="3 4" key="1">
    <citation type="submission" date="2009-10" db="EMBL/GenBank/DDBJ databases">
        <authorList>
            <person name="Harkins D.M."/>
            <person name="Madupu R."/>
            <person name="Durkin A.S."/>
            <person name="Torralba M."/>
            <person name="Methe B."/>
            <person name="Sutton G.G."/>
            <person name="Strausberg R.L."/>
            <person name="Nelson K.E."/>
        </authorList>
    </citation>
    <scope>NUCLEOTIDE SEQUENCE [LARGE SCALE GENOMIC DNA]</scope>
    <source>
        <strain evidence="3 4">F0264</strain>
    </source>
</reference>
<dbReference type="InterPro" id="IPR004437">
    <property type="entry name" value="ParB/RepB/Spo0J"/>
</dbReference>
<dbReference type="InterPro" id="IPR050336">
    <property type="entry name" value="Chromosome_partition/occlusion"/>
</dbReference>
<sequence length="305" mass="35889">MVKKSKNIFEKRNPFSNLNNEKTKNFVKQLEEDENIKTEVLKIKGAEITSINEKILRKIDFSDREFINREITFEKIMETEALRNLAESINEIGIINPVYVIRKENGKYKILSGFRRLSAVYYGYENIKDFNPAGTNNLIIIPENAGYEILDKISLHENTLREDLTTLEISMKIWRESRNKKKNAEQIAQEYGISKRTVARYLRVEKYPEQLLEKLDEIKNIRKSDTIFNYLNRTNFENMEKNIEKLSAMEISDIEREIKKLALTVDDNKIIVKKGKKSTSFEIQGRLTDEEIEKIKQIISKRILI</sequence>
<organism evidence="3 4">
    <name type="scientific">Pseudoleptotrichia goodfellowii F0264</name>
    <dbReference type="NCBI Taxonomy" id="596323"/>
    <lineage>
        <taxon>Bacteria</taxon>
        <taxon>Fusobacteriati</taxon>
        <taxon>Fusobacteriota</taxon>
        <taxon>Fusobacteriia</taxon>
        <taxon>Fusobacteriales</taxon>
        <taxon>Leptotrichiaceae</taxon>
        <taxon>Pseudoleptotrichia</taxon>
    </lineage>
</organism>
<dbReference type="PANTHER" id="PTHR33375:SF1">
    <property type="entry name" value="CHROMOSOME-PARTITIONING PROTEIN PARB-RELATED"/>
    <property type="match status" value="1"/>
</dbReference>
<dbReference type="Gene3D" id="1.10.10.2830">
    <property type="match status" value="1"/>
</dbReference>
<accession>D0GKU3</accession>
<dbReference type="SUPFAM" id="SSF110849">
    <property type="entry name" value="ParB/Sulfiredoxin"/>
    <property type="match status" value="1"/>
</dbReference>
<evidence type="ECO:0000313" key="3">
    <source>
        <dbReference type="EMBL" id="EEY35292.1"/>
    </source>
</evidence>
<dbReference type="InterPro" id="IPR003115">
    <property type="entry name" value="ParB_N"/>
</dbReference>
<feature type="domain" description="ParB-like N-terminal" evidence="2">
    <location>
        <begin position="74"/>
        <end position="120"/>
    </location>
</feature>
<dbReference type="SUPFAM" id="SSF109709">
    <property type="entry name" value="KorB DNA-binding domain-like"/>
    <property type="match status" value="1"/>
</dbReference>
<dbReference type="AlphaFoldDB" id="D0GKU3"/>
<evidence type="ECO:0000256" key="1">
    <source>
        <dbReference type="ARBA" id="ARBA00006295"/>
    </source>
</evidence>
<dbReference type="PANTHER" id="PTHR33375">
    <property type="entry name" value="CHROMOSOME-PARTITIONING PROTEIN PARB-RELATED"/>
    <property type="match status" value="1"/>
</dbReference>
<evidence type="ECO:0000259" key="2">
    <source>
        <dbReference type="Pfam" id="PF02195"/>
    </source>
</evidence>
<dbReference type="GO" id="GO:0007059">
    <property type="term" value="P:chromosome segregation"/>
    <property type="evidence" value="ECO:0007669"/>
    <property type="project" value="TreeGrafter"/>
</dbReference>
<keyword evidence="4" id="KW-1185">Reference proteome</keyword>
<dbReference type="GO" id="GO:0045881">
    <property type="term" value="P:positive regulation of sporulation resulting in formation of a cellular spore"/>
    <property type="evidence" value="ECO:0007669"/>
    <property type="project" value="TreeGrafter"/>
</dbReference>
<dbReference type="Proteomes" id="UP000004226">
    <property type="component" value="Unassembled WGS sequence"/>
</dbReference>
<comment type="similarity">
    <text evidence="1">Belongs to the ParB family.</text>
</comment>
<evidence type="ECO:0000313" key="4">
    <source>
        <dbReference type="Proteomes" id="UP000004226"/>
    </source>
</evidence>
<dbReference type="NCBIfam" id="TIGR00180">
    <property type="entry name" value="parB_part"/>
    <property type="match status" value="1"/>
</dbReference>
<dbReference type="EMBL" id="ADAD01000093">
    <property type="protein sequence ID" value="EEY35292.1"/>
    <property type="molecule type" value="Genomic_DNA"/>
</dbReference>
<dbReference type="GO" id="GO:0005694">
    <property type="term" value="C:chromosome"/>
    <property type="evidence" value="ECO:0007669"/>
    <property type="project" value="TreeGrafter"/>
</dbReference>
<dbReference type="InterPro" id="IPR036086">
    <property type="entry name" value="ParB/Sulfiredoxin_sf"/>
</dbReference>
<dbReference type="Pfam" id="PF02195">
    <property type="entry name" value="ParB_N"/>
    <property type="match status" value="1"/>
</dbReference>
<dbReference type="RefSeq" id="WP_006807102.1">
    <property type="nucleotide sequence ID" value="NZ_ADAD01000093.1"/>
</dbReference>
<dbReference type="GO" id="GO:0003677">
    <property type="term" value="F:DNA binding"/>
    <property type="evidence" value="ECO:0007669"/>
    <property type="project" value="InterPro"/>
</dbReference>
<protein>
    <submittedName>
        <fullName evidence="3">ParB-like protein</fullName>
    </submittedName>
</protein>
<dbReference type="Gene3D" id="3.90.1530.10">
    <property type="entry name" value="Conserved hypothetical protein from pyrococcus furiosus pfu- 392566-001, ParB domain"/>
    <property type="match status" value="1"/>
</dbReference>
<gene>
    <name evidence="3" type="ORF">HMPREF0554_0661</name>
</gene>
<name>D0GKU3_9FUSO</name>